<evidence type="ECO:0000313" key="4">
    <source>
        <dbReference type="Proteomes" id="UP000662678"/>
    </source>
</evidence>
<evidence type="ECO:0000313" key="3">
    <source>
        <dbReference type="EMBL" id="GHD75270.1"/>
    </source>
</evidence>
<organism evidence="3 4">
    <name type="scientific">Vogesella fluminis</name>
    <dbReference type="NCBI Taxonomy" id="1069161"/>
    <lineage>
        <taxon>Bacteria</taxon>
        <taxon>Pseudomonadati</taxon>
        <taxon>Pseudomonadota</taxon>
        <taxon>Betaproteobacteria</taxon>
        <taxon>Neisseriales</taxon>
        <taxon>Chromobacteriaceae</taxon>
        <taxon>Vogesella</taxon>
    </lineage>
</organism>
<keyword evidence="4" id="KW-1185">Reference proteome</keyword>
<comment type="caution">
    <text evidence="3">The sequence shown here is derived from an EMBL/GenBank/DDBJ whole genome shotgun (WGS) entry which is preliminary data.</text>
</comment>
<dbReference type="Pfam" id="PF03466">
    <property type="entry name" value="LysR_substrate"/>
    <property type="match status" value="1"/>
</dbReference>
<accession>A0ABQ3H829</accession>
<dbReference type="InterPro" id="IPR058163">
    <property type="entry name" value="LysR-type_TF_proteobact-type"/>
</dbReference>
<name>A0ABQ3H829_9NEIS</name>
<sequence length="73" mass="7779">MVEAAAAGLGIALVFEGYAATALADGRVTRILADWCPAMPGLHLYYPSGRHLPLAMRLWIDHLRAALETCGDG</sequence>
<dbReference type="EMBL" id="BMYP01000012">
    <property type="protein sequence ID" value="GHD75270.1"/>
    <property type="molecule type" value="Genomic_DNA"/>
</dbReference>
<proteinExistence type="inferred from homology"/>
<feature type="domain" description="LysR substrate-binding" evidence="2">
    <location>
        <begin position="1"/>
        <end position="67"/>
    </location>
</feature>
<dbReference type="Proteomes" id="UP000662678">
    <property type="component" value="Unassembled WGS sequence"/>
</dbReference>
<evidence type="ECO:0000256" key="1">
    <source>
        <dbReference type="ARBA" id="ARBA00009437"/>
    </source>
</evidence>
<gene>
    <name evidence="3" type="ORF">GCM10011419_12860</name>
</gene>
<dbReference type="InterPro" id="IPR005119">
    <property type="entry name" value="LysR_subst-bd"/>
</dbReference>
<reference evidence="4" key="1">
    <citation type="journal article" date="2019" name="Int. J. Syst. Evol. Microbiol.">
        <title>The Global Catalogue of Microorganisms (GCM) 10K type strain sequencing project: providing services to taxonomists for standard genome sequencing and annotation.</title>
        <authorList>
            <consortium name="The Broad Institute Genomics Platform"/>
            <consortium name="The Broad Institute Genome Sequencing Center for Infectious Disease"/>
            <person name="Wu L."/>
            <person name="Ma J."/>
        </authorList>
    </citation>
    <scope>NUCLEOTIDE SEQUENCE [LARGE SCALE GENOMIC DNA]</scope>
    <source>
        <strain evidence="4">KCTC 23713</strain>
    </source>
</reference>
<dbReference type="Gene3D" id="3.40.190.290">
    <property type="match status" value="1"/>
</dbReference>
<dbReference type="PANTHER" id="PTHR30537:SF1">
    <property type="entry name" value="HTH-TYPE TRANSCRIPTIONAL REGULATOR PGRR"/>
    <property type="match status" value="1"/>
</dbReference>
<dbReference type="PANTHER" id="PTHR30537">
    <property type="entry name" value="HTH-TYPE TRANSCRIPTIONAL REGULATOR"/>
    <property type="match status" value="1"/>
</dbReference>
<protein>
    <recommendedName>
        <fullName evidence="2">LysR substrate-binding domain-containing protein</fullName>
    </recommendedName>
</protein>
<dbReference type="SUPFAM" id="SSF53850">
    <property type="entry name" value="Periplasmic binding protein-like II"/>
    <property type="match status" value="1"/>
</dbReference>
<evidence type="ECO:0000259" key="2">
    <source>
        <dbReference type="Pfam" id="PF03466"/>
    </source>
</evidence>
<comment type="similarity">
    <text evidence="1">Belongs to the LysR transcriptional regulatory family.</text>
</comment>